<dbReference type="RefSeq" id="WP_238467342.1">
    <property type="nucleotide sequence ID" value="NZ_JAKLJA010000036.1"/>
</dbReference>
<dbReference type="AlphaFoldDB" id="A0A9X1ULA2"/>
<organism evidence="2 3">
    <name type="scientific">Paraburkholderia tagetis</name>
    <dbReference type="NCBI Taxonomy" id="2913261"/>
    <lineage>
        <taxon>Bacteria</taxon>
        <taxon>Pseudomonadati</taxon>
        <taxon>Pseudomonadota</taxon>
        <taxon>Betaproteobacteria</taxon>
        <taxon>Burkholderiales</taxon>
        <taxon>Burkholderiaceae</taxon>
        <taxon>Paraburkholderia</taxon>
    </lineage>
</organism>
<feature type="domain" description="Xylose isomerase-like TIM barrel" evidence="1">
    <location>
        <begin position="28"/>
        <end position="268"/>
    </location>
</feature>
<protein>
    <submittedName>
        <fullName evidence="2">Sugar phosphate isomerase/epimerase</fullName>
    </submittedName>
</protein>
<dbReference type="PANTHER" id="PTHR12110:SF52">
    <property type="entry name" value="XYLOSE ISOMERASE"/>
    <property type="match status" value="1"/>
</dbReference>
<reference evidence="2" key="1">
    <citation type="submission" date="2022-01" db="EMBL/GenBank/DDBJ databases">
        <title>Genome sequence and assembly of Parabukholderia sp. RG36.</title>
        <authorList>
            <person name="Chhetri G."/>
        </authorList>
    </citation>
    <scope>NUCLEOTIDE SEQUENCE</scope>
    <source>
        <strain evidence="2">RG36</strain>
    </source>
</reference>
<dbReference type="EMBL" id="JAKLJA010000036">
    <property type="protein sequence ID" value="MCG5077442.1"/>
    <property type="molecule type" value="Genomic_DNA"/>
</dbReference>
<gene>
    <name evidence="2" type="ORF">L5014_29545</name>
</gene>
<evidence type="ECO:0000313" key="2">
    <source>
        <dbReference type="EMBL" id="MCG5077442.1"/>
    </source>
</evidence>
<dbReference type="Gene3D" id="3.20.20.150">
    <property type="entry name" value="Divalent-metal-dependent TIM barrel enzymes"/>
    <property type="match status" value="1"/>
</dbReference>
<dbReference type="SUPFAM" id="SSF51658">
    <property type="entry name" value="Xylose isomerase-like"/>
    <property type="match status" value="1"/>
</dbReference>
<dbReference type="Proteomes" id="UP001139308">
    <property type="component" value="Unassembled WGS sequence"/>
</dbReference>
<sequence length="283" mass="30949">MRNLHGRLDLCSINTATLGHREPLSLTIDRIAKAGFGGIAPWRHEVESTDIAQIARQIKALGLTVTGYCRSAYLPAATRAQFTANVNANKAALRDAATLGARCFVMVVGGLPEGSRNLPAARAQVSDGIAQLLETARDWGVPLALEPLHPMYAADRAVLNTLAQALEICEAVDPECSGFLGVAIDAYHCWWDPELYASIEAAGRAGRMLAYHVCDWLRETRDLLLDRGMMGDGVIDLPGLRGSVERAGYEGLVEVEIFSKEHWWRRDPDEVLQVCAQRLQTVC</sequence>
<comment type="caution">
    <text evidence="2">The sequence shown here is derived from an EMBL/GenBank/DDBJ whole genome shotgun (WGS) entry which is preliminary data.</text>
</comment>
<dbReference type="Pfam" id="PF01261">
    <property type="entry name" value="AP_endonuc_2"/>
    <property type="match status" value="1"/>
</dbReference>
<dbReference type="InterPro" id="IPR013022">
    <property type="entry name" value="Xyl_isomerase-like_TIM-brl"/>
</dbReference>
<keyword evidence="2" id="KW-0413">Isomerase</keyword>
<proteinExistence type="predicted"/>
<dbReference type="InterPro" id="IPR050312">
    <property type="entry name" value="IolE/XylAMocC-like"/>
</dbReference>
<dbReference type="GO" id="GO:0016853">
    <property type="term" value="F:isomerase activity"/>
    <property type="evidence" value="ECO:0007669"/>
    <property type="project" value="UniProtKB-KW"/>
</dbReference>
<keyword evidence="3" id="KW-1185">Reference proteome</keyword>
<name>A0A9X1ULA2_9BURK</name>
<dbReference type="InterPro" id="IPR036237">
    <property type="entry name" value="Xyl_isomerase-like_sf"/>
</dbReference>
<dbReference type="PANTHER" id="PTHR12110">
    <property type="entry name" value="HYDROXYPYRUVATE ISOMERASE"/>
    <property type="match status" value="1"/>
</dbReference>
<evidence type="ECO:0000313" key="3">
    <source>
        <dbReference type="Proteomes" id="UP001139308"/>
    </source>
</evidence>
<accession>A0A9X1ULA2</accession>
<evidence type="ECO:0000259" key="1">
    <source>
        <dbReference type="Pfam" id="PF01261"/>
    </source>
</evidence>